<evidence type="ECO:0000256" key="2">
    <source>
        <dbReference type="ARBA" id="ARBA00022692"/>
    </source>
</evidence>
<feature type="domain" description="ABC transmembrane type-1" evidence="9">
    <location>
        <begin position="14"/>
        <end position="292"/>
    </location>
</feature>
<dbReference type="PANTHER" id="PTHR24221">
    <property type="entry name" value="ATP-BINDING CASSETTE SUB-FAMILY B"/>
    <property type="match status" value="1"/>
</dbReference>
<reference evidence="10 11" key="1">
    <citation type="journal article" date="2023" name="Int. J. Syst. Evol. Microbiol.">
        <title>Streptococcus sciuri sp. nov., Staphylococcus marylandisciuri sp. nov. and Staphylococcus americanisciuri sp. nov., isolated from faeces of eastern grey squirrel (Sciurus carolinensis).</title>
        <authorList>
            <person name="Volokhov D.V."/>
            <person name="Zagorodnyaya T.A."/>
            <person name="Furtak V.A."/>
            <person name="Nattanmai G."/>
            <person name="Randall L."/>
            <person name="Jose S."/>
            <person name="Gao Y."/>
            <person name="Eisenberg T."/>
            <person name="Delmonte P."/>
            <person name="Blom J."/>
            <person name="Mitchell K.K."/>
        </authorList>
    </citation>
    <scope>NUCLEOTIDE SEQUENCE [LARGE SCALE GENOMIC DNA]</scope>
    <source>
        <strain evidence="10 11">SQ9-PEA</strain>
    </source>
</reference>
<dbReference type="Gene3D" id="3.40.50.300">
    <property type="entry name" value="P-loop containing nucleotide triphosphate hydrolases"/>
    <property type="match status" value="1"/>
</dbReference>
<dbReference type="EMBL" id="JANUXX010000003">
    <property type="protein sequence ID" value="MCS4488054.1"/>
    <property type="molecule type" value="Genomic_DNA"/>
</dbReference>
<dbReference type="InterPro" id="IPR017871">
    <property type="entry name" value="ABC_transporter-like_CS"/>
</dbReference>
<dbReference type="PROSITE" id="PS00211">
    <property type="entry name" value="ABC_TRANSPORTER_1"/>
    <property type="match status" value="1"/>
</dbReference>
<dbReference type="Pfam" id="PF00664">
    <property type="entry name" value="ABC_membrane"/>
    <property type="match status" value="1"/>
</dbReference>
<dbReference type="InterPro" id="IPR011527">
    <property type="entry name" value="ABC1_TM_dom"/>
</dbReference>
<dbReference type="Proteomes" id="UP001206548">
    <property type="component" value="Unassembled WGS sequence"/>
</dbReference>
<name>A0ABT2F6J8_9STRE</name>
<feature type="transmembrane region" description="Helical" evidence="7">
    <location>
        <begin position="54"/>
        <end position="73"/>
    </location>
</feature>
<keyword evidence="4 10" id="KW-0067">ATP-binding</keyword>
<dbReference type="InterPro" id="IPR003593">
    <property type="entry name" value="AAA+_ATPase"/>
</dbReference>
<evidence type="ECO:0000259" key="9">
    <source>
        <dbReference type="PROSITE" id="PS50929"/>
    </source>
</evidence>
<gene>
    <name evidence="10" type="ORF">NXS10_03620</name>
</gene>
<evidence type="ECO:0000313" key="10">
    <source>
        <dbReference type="EMBL" id="MCS4488054.1"/>
    </source>
</evidence>
<dbReference type="InterPro" id="IPR027417">
    <property type="entry name" value="P-loop_NTPase"/>
</dbReference>
<keyword evidence="2 7" id="KW-0812">Transmembrane</keyword>
<dbReference type="Pfam" id="PF00005">
    <property type="entry name" value="ABC_tran"/>
    <property type="match status" value="1"/>
</dbReference>
<dbReference type="InterPro" id="IPR039421">
    <property type="entry name" value="Type_1_exporter"/>
</dbReference>
<keyword evidence="11" id="KW-1185">Reference proteome</keyword>
<protein>
    <submittedName>
        <fullName evidence="10">ABC transporter ATP-binding protein/permease</fullName>
    </submittedName>
</protein>
<evidence type="ECO:0000256" key="7">
    <source>
        <dbReference type="SAM" id="Phobius"/>
    </source>
</evidence>
<comment type="subcellular location">
    <subcellularLocation>
        <location evidence="1">Cell membrane</location>
        <topology evidence="1">Multi-pass membrane protein</topology>
    </subcellularLocation>
</comment>
<dbReference type="InterPro" id="IPR036640">
    <property type="entry name" value="ABC1_TM_sf"/>
</dbReference>
<accession>A0ABT2F6J8</accession>
<feature type="transmembrane region" description="Helical" evidence="7">
    <location>
        <begin position="137"/>
        <end position="163"/>
    </location>
</feature>
<dbReference type="PROSITE" id="PS50893">
    <property type="entry name" value="ABC_TRANSPORTER_2"/>
    <property type="match status" value="1"/>
</dbReference>
<dbReference type="PANTHER" id="PTHR24221:SF654">
    <property type="entry name" value="ATP-BINDING CASSETTE SUB-FAMILY B MEMBER 6"/>
    <property type="match status" value="1"/>
</dbReference>
<proteinExistence type="predicted"/>
<dbReference type="Gene3D" id="1.20.1560.10">
    <property type="entry name" value="ABC transporter type 1, transmembrane domain"/>
    <property type="match status" value="1"/>
</dbReference>
<dbReference type="CDD" id="cd03228">
    <property type="entry name" value="ABCC_MRP_Like"/>
    <property type="match status" value="1"/>
</dbReference>
<keyword evidence="6 7" id="KW-0472">Membrane</keyword>
<sequence length="545" mass="60905">MMFLYIRKRYKENVFLFIIIAISTFLKIESAFLTADAFNGLIAGDTEVFVRGAILAALLYFVYVILLAFRTWYEVFVRQKMLADIRNDIVSSYVKTNPNKDSESNIISWLTMDINRIDNEGYGSFYKITEAIVEVTLSIFALIYINWLLMLSIVLLAVLNLILPKLLDKQMAESFGQLTSKQEKFTIAINNIAGGFKHLFSLNQQKYFSLKAGEEIESIREVETSTYKIVGAVTFLAAFGNVLGQIGSFILSGFFVVNKLISFGQVISVSTISVDIFNGVSNLSSSIIEMMGIFPIFEKFQSLQKGIQEESLKDDSKIQNFEFTDAVTLKDLTLSLEGNEIFSCANFTFQKGKKYCLVGASGTGKSTLLKILNGGMSYDRGTVAFDDTLIADISGSSLRSQITYVEQYPYVFDGTVRENILLKNKNLEGKIEEILTSVGLLEEVKKLPKGLDTVIGSEGVSLSGGQQQRLSLARALINGGNFLLLDESTSSLNRELARMIEKNLLSNHQYTIIAITHHLSSEMKPYFDEIIELKEGKIVIQNSEK</sequence>
<keyword evidence="3" id="KW-0547">Nucleotide-binding</keyword>
<dbReference type="GO" id="GO:0005524">
    <property type="term" value="F:ATP binding"/>
    <property type="evidence" value="ECO:0007669"/>
    <property type="project" value="UniProtKB-KW"/>
</dbReference>
<dbReference type="RefSeq" id="WP_259137779.1">
    <property type="nucleotide sequence ID" value="NZ_JANUXX010000003.1"/>
</dbReference>
<evidence type="ECO:0000256" key="3">
    <source>
        <dbReference type="ARBA" id="ARBA00022741"/>
    </source>
</evidence>
<evidence type="ECO:0000256" key="5">
    <source>
        <dbReference type="ARBA" id="ARBA00022989"/>
    </source>
</evidence>
<dbReference type="InterPro" id="IPR003439">
    <property type="entry name" value="ABC_transporter-like_ATP-bd"/>
</dbReference>
<dbReference type="SMART" id="SM00382">
    <property type="entry name" value="AAA"/>
    <property type="match status" value="1"/>
</dbReference>
<dbReference type="SUPFAM" id="SSF90123">
    <property type="entry name" value="ABC transporter transmembrane region"/>
    <property type="match status" value="1"/>
</dbReference>
<evidence type="ECO:0000256" key="1">
    <source>
        <dbReference type="ARBA" id="ARBA00004651"/>
    </source>
</evidence>
<evidence type="ECO:0000256" key="4">
    <source>
        <dbReference type="ARBA" id="ARBA00022840"/>
    </source>
</evidence>
<feature type="domain" description="ABC transporter" evidence="8">
    <location>
        <begin position="327"/>
        <end position="545"/>
    </location>
</feature>
<evidence type="ECO:0000313" key="11">
    <source>
        <dbReference type="Proteomes" id="UP001206548"/>
    </source>
</evidence>
<keyword evidence="5 7" id="KW-1133">Transmembrane helix</keyword>
<evidence type="ECO:0000256" key="6">
    <source>
        <dbReference type="ARBA" id="ARBA00023136"/>
    </source>
</evidence>
<dbReference type="PROSITE" id="PS50929">
    <property type="entry name" value="ABC_TM1F"/>
    <property type="match status" value="1"/>
</dbReference>
<dbReference type="SUPFAM" id="SSF52540">
    <property type="entry name" value="P-loop containing nucleoside triphosphate hydrolases"/>
    <property type="match status" value="1"/>
</dbReference>
<organism evidence="10 11">
    <name type="scientific">Streptococcus sciuri</name>
    <dbReference type="NCBI Taxonomy" id="2973939"/>
    <lineage>
        <taxon>Bacteria</taxon>
        <taxon>Bacillati</taxon>
        <taxon>Bacillota</taxon>
        <taxon>Bacilli</taxon>
        <taxon>Lactobacillales</taxon>
        <taxon>Streptococcaceae</taxon>
        <taxon>Streptococcus</taxon>
    </lineage>
</organism>
<evidence type="ECO:0000259" key="8">
    <source>
        <dbReference type="PROSITE" id="PS50893"/>
    </source>
</evidence>
<comment type="caution">
    <text evidence="10">The sequence shown here is derived from an EMBL/GenBank/DDBJ whole genome shotgun (WGS) entry which is preliminary data.</text>
</comment>